<dbReference type="Proteomes" id="UP000238218">
    <property type="component" value="Unassembled WGS sequence"/>
</dbReference>
<evidence type="ECO:0000313" key="4">
    <source>
        <dbReference type="Proteomes" id="UP000238218"/>
    </source>
</evidence>
<accession>A0ABX5FCV5</accession>
<protein>
    <submittedName>
        <fullName evidence="3">Molecular chaperone DnaJ</fullName>
    </submittedName>
</protein>
<dbReference type="RefSeq" id="WP_106219992.1">
    <property type="nucleotide sequence ID" value="NZ_PVWP01000002.1"/>
</dbReference>
<dbReference type="EMBL" id="PVWP01000002">
    <property type="protein sequence ID" value="PSB38718.1"/>
    <property type="molecule type" value="Genomic_DNA"/>
</dbReference>
<name>A0ABX5FCV5_9CHRO</name>
<dbReference type="SUPFAM" id="SSF46565">
    <property type="entry name" value="Chaperone J-domain"/>
    <property type="match status" value="1"/>
</dbReference>
<gene>
    <name evidence="3" type="ORF">C7B81_03950</name>
</gene>
<feature type="region of interest" description="Disordered" evidence="1">
    <location>
        <begin position="113"/>
        <end position="132"/>
    </location>
</feature>
<dbReference type="SMART" id="SM00271">
    <property type="entry name" value="DnaJ"/>
    <property type="match status" value="1"/>
</dbReference>
<keyword evidence="4" id="KW-1185">Reference proteome</keyword>
<proteinExistence type="predicted"/>
<feature type="domain" description="J" evidence="2">
    <location>
        <begin position="294"/>
        <end position="358"/>
    </location>
</feature>
<evidence type="ECO:0000259" key="2">
    <source>
        <dbReference type="PROSITE" id="PS50076"/>
    </source>
</evidence>
<feature type="region of interest" description="Disordered" evidence="1">
    <location>
        <begin position="49"/>
        <end position="88"/>
    </location>
</feature>
<dbReference type="Gene3D" id="1.10.287.110">
    <property type="entry name" value="DnaJ domain"/>
    <property type="match status" value="1"/>
</dbReference>
<dbReference type="CDD" id="cd06257">
    <property type="entry name" value="DnaJ"/>
    <property type="match status" value="1"/>
</dbReference>
<reference evidence="3 4" key="1">
    <citation type="submission" date="2018-03" db="EMBL/GenBank/DDBJ databases">
        <title>The ancient ancestry and fast evolution of plastids.</title>
        <authorList>
            <person name="Moore K.R."/>
            <person name="Magnabosco C."/>
            <person name="Momper L."/>
            <person name="Gold D.A."/>
            <person name="Bosak T."/>
            <person name="Fournier G.P."/>
        </authorList>
    </citation>
    <scope>NUCLEOTIDE SEQUENCE [LARGE SCALE GENOMIC DNA]</scope>
    <source>
        <strain evidence="3 4">CCALA 015</strain>
    </source>
</reference>
<dbReference type="PROSITE" id="PS50076">
    <property type="entry name" value="DNAJ_2"/>
    <property type="match status" value="1"/>
</dbReference>
<evidence type="ECO:0000313" key="3">
    <source>
        <dbReference type="EMBL" id="PSB38718.1"/>
    </source>
</evidence>
<evidence type="ECO:0000256" key="1">
    <source>
        <dbReference type="SAM" id="MobiDB-lite"/>
    </source>
</evidence>
<organism evidence="3 4">
    <name type="scientific">Aphanothece cf. minutissima CCALA 015</name>
    <dbReference type="NCBI Taxonomy" id="2107695"/>
    <lineage>
        <taxon>Bacteria</taxon>
        <taxon>Bacillati</taxon>
        <taxon>Cyanobacteriota</taxon>
        <taxon>Cyanophyceae</taxon>
        <taxon>Oscillatoriophycideae</taxon>
        <taxon>Chroococcales</taxon>
        <taxon>Aphanothecaceae</taxon>
        <taxon>Aphanothece</taxon>
    </lineage>
</organism>
<dbReference type="InterPro" id="IPR001623">
    <property type="entry name" value="DnaJ_domain"/>
</dbReference>
<dbReference type="InterPro" id="IPR036869">
    <property type="entry name" value="J_dom_sf"/>
</dbReference>
<sequence>MAEKSNDGRQRISLDLTRELVAHLDHLRREWGIRSRGDVLERLLDDLFGSGDDGDGEGEGDREGDGGGGHGLALEGRSRPHHDEERQDLEEQGALVLVGRGAMDTLQAEFEWEAPQEQAPRPQPSGGGIDLPGFVRRRSDVLKRSLRPTVSQAAAPLPLTPLPPLGSEVVQQAMEEAGSHWRTLYGSPAGAAVLEAAMLWLGQEIWPQSDQSEGRSFTWSAACQVMQQFVPGWSDGPPTFERVMVTAGVLEDPFSGSTLSLRIPTLIRRFVHRFRRRRRGTSFQTLEHTMTLHGALRLLQLPTDPGQRLTLAQIREAYREMAQSHHPDAGGSVEAMRRLNEAYQLLKELYRQGAANER</sequence>
<comment type="caution">
    <text evidence="3">The sequence shown here is derived from an EMBL/GenBank/DDBJ whole genome shotgun (WGS) entry which is preliminary data.</text>
</comment>
<feature type="compositionally biased region" description="Basic and acidic residues" evidence="1">
    <location>
        <begin position="76"/>
        <end position="85"/>
    </location>
</feature>